<proteinExistence type="predicted"/>
<evidence type="ECO:0000313" key="1">
    <source>
        <dbReference type="EMBL" id="QYA33096.1"/>
    </source>
</evidence>
<gene>
    <name evidence="1" type="ORF">KYI10_01205</name>
</gene>
<dbReference type="AlphaFoldDB" id="A0AAT9P7R8"/>
<organism evidence="1">
    <name type="scientific">Macrococcus psychrotolerans</name>
    <dbReference type="NCBI Taxonomy" id="3039389"/>
    <lineage>
        <taxon>Bacteria</taxon>
        <taxon>Bacillati</taxon>
        <taxon>Bacillota</taxon>
        <taxon>Bacilli</taxon>
        <taxon>Bacillales</taxon>
        <taxon>Staphylococcaceae</taxon>
        <taxon>Macrococcus</taxon>
    </lineage>
</organism>
<accession>A0AAT9P7R8</accession>
<sequence length="105" mass="11958">MIKLNDFLNAEILGNNFVAVKSYTEALHHETGELDAYKLDISIQDDDSPFFLEKIQVKVKNLNPTLSFNDLKNNKTTPVVLRDLQIGQFNGNLWFSCTDVLPKTK</sequence>
<protein>
    <submittedName>
        <fullName evidence="1">Uncharacterized protein</fullName>
    </submittedName>
</protein>
<reference evidence="1" key="1">
    <citation type="submission" date="2021-07" db="EMBL/GenBank/DDBJ databases">
        <title>Prevalence and characterization of methicillin-resistant Macrococcus spp. in food producing animals and meat in Switzerland in 2019.</title>
        <authorList>
            <person name="Keller J.E."/>
            <person name="Schwendener S."/>
            <person name="Neuenschwander J."/>
            <person name="Overesch G."/>
            <person name="Perreten V."/>
        </authorList>
    </citation>
    <scope>NUCLEOTIDE SEQUENCE</scope>
    <source>
        <strain evidence="1">19Msa1099</strain>
    </source>
</reference>
<dbReference type="EMBL" id="CP079955">
    <property type="protein sequence ID" value="QYA33096.1"/>
    <property type="molecule type" value="Genomic_DNA"/>
</dbReference>
<name>A0AAT9P7R8_9STAP</name>